<dbReference type="Pfam" id="PF00589">
    <property type="entry name" value="Phage_integrase"/>
    <property type="match status" value="1"/>
</dbReference>
<feature type="domain" description="Tyr recombinase" evidence="3">
    <location>
        <begin position="106"/>
        <end position="165"/>
    </location>
</feature>
<protein>
    <submittedName>
        <fullName evidence="4">Integrase family protein</fullName>
    </submittedName>
</protein>
<dbReference type="InterPro" id="IPR002104">
    <property type="entry name" value="Integrase_catalytic"/>
</dbReference>
<dbReference type="GO" id="GO:0015074">
    <property type="term" value="P:DNA integration"/>
    <property type="evidence" value="ECO:0007669"/>
    <property type="project" value="InterPro"/>
</dbReference>
<dbReference type="AlphaFoldDB" id="F4GHV2"/>
<gene>
    <name evidence="4" type="ordered locus">Spico_0841</name>
</gene>
<dbReference type="SUPFAM" id="SSF56349">
    <property type="entry name" value="DNA breaking-rejoining enzymes"/>
    <property type="match status" value="1"/>
</dbReference>
<organism evidence="4 5">
    <name type="scientific">Parasphaerochaeta coccoides (strain ATCC BAA-1237 / DSM 17374 / SPN1)</name>
    <name type="common">Sphaerochaeta coccoides</name>
    <dbReference type="NCBI Taxonomy" id="760011"/>
    <lineage>
        <taxon>Bacteria</taxon>
        <taxon>Pseudomonadati</taxon>
        <taxon>Spirochaetota</taxon>
        <taxon>Spirochaetia</taxon>
        <taxon>Spirochaetales</taxon>
        <taxon>Sphaerochaetaceae</taxon>
        <taxon>Parasphaerochaeta</taxon>
    </lineage>
</organism>
<dbReference type="GO" id="GO:0006310">
    <property type="term" value="P:DNA recombination"/>
    <property type="evidence" value="ECO:0007669"/>
    <property type="project" value="UniProtKB-KW"/>
</dbReference>
<dbReference type="InterPro" id="IPR011010">
    <property type="entry name" value="DNA_brk_join_enz"/>
</dbReference>
<proteinExistence type="predicted"/>
<keyword evidence="1" id="KW-0233">DNA recombination</keyword>
<accession>F4GHV2</accession>
<dbReference type="OrthoDB" id="370771at2"/>
<dbReference type="EMBL" id="CP002659">
    <property type="protein sequence ID" value="AEC02065.1"/>
    <property type="molecule type" value="Genomic_DNA"/>
</dbReference>
<evidence type="ECO:0000313" key="4">
    <source>
        <dbReference type="EMBL" id="AEC02065.1"/>
    </source>
</evidence>
<name>F4GHV2_PARC1</name>
<dbReference type="STRING" id="760011.Spico_0841"/>
<keyword evidence="2" id="KW-0812">Transmembrane</keyword>
<sequence length="188" mass="21562">MPKIPVNHHSVSQLARKGELILLALKRNMASRNLLNLSGYGGNVLMCATSFWTILRSGAMNFPILRHIYAPVQECEPVRYGLSRLSVFILIIWWSNTPGMRSLYRKMREIGITEEERQERGLSFHSWRHFFNTRLIASGVQRAVTRAVVGHESEKMTEHYLHLQPSDMETVMKVQGEIGGRTLYFSSS</sequence>
<evidence type="ECO:0000313" key="5">
    <source>
        <dbReference type="Proteomes" id="UP000007939"/>
    </source>
</evidence>
<feature type="transmembrane region" description="Helical" evidence="2">
    <location>
        <begin position="34"/>
        <end position="55"/>
    </location>
</feature>
<dbReference type="InterPro" id="IPR013762">
    <property type="entry name" value="Integrase-like_cat_sf"/>
</dbReference>
<dbReference type="KEGG" id="scc:Spico_0841"/>
<dbReference type="GO" id="GO:0003677">
    <property type="term" value="F:DNA binding"/>
    <property type="evidence" value="ECO:0007669"/>
    <property type="project" value="InterPro"/>
</dbReference>
<evidence type="ECO:0000259" key="3">
    <source>
        <dbReference type="Pfam" id="PF00589"/>
    </source>
</evidence>
<evidence type="ECO:0000256" key="2">
    <source>
        <dbReference type="SAM" id="Phobius"/>
    </source>
</evidence>
<keyword evidence="5" id="KW-1185">Reference proteome</keyword>
<evidence type="ECO:0000256" key="1">
    <source>
        <dbReference type="ARBA" id="ARBA00023172"/>
    </source>
</evidence>
<dbReference type="HOGENOM" id="CLU_1440206_0_0_12"/>
<reference evidence="4 5" key="2">
    <citation type="journal article" date="2012" name="Stand. Genomic Sci.">
        <title>Complete genome sequence of the termite hindgut bacterium Spirochaeta coccoides type strain (SPN1(T)), reclassification in the genus Sphaerochaeta as Sphaerochaeta coccoides comb. nov. and emendations of the family Spirochaetaceae and the genus Sphaerochaeta.</title>
        <authorList>
            <person name="Abt B."/>
            <person name="Han C."/>
            <person name="Scheuner C."/>
            <person name="Lu M."/>
            <person name="Lapidus A."/>
            <person name="Nolan M."/>
            <person name="Lucas S."/>
            <person name="Hammon N."/>
            <person name="Deshpande S."/>
            <person name="Cheng J.F."/>
            <person name="Tapia R."/>
            <person name="Goodwin L.A."/>
            <person name="Pitluck S."/>
            <person name="Liolios K."/>
            <person name="Pagani I."/>
            <person name="Ivanova N."/>
            <person name="Mavromatis K."/>
            <person name="Mikhailova N."/>
            <person name="Huntemann M."/>
            <person name="Pati A."/>
            <person name="Chen A."/>
            <person name="Palaniappan K."/>
            <person name="Land M."/>
            <person name="Hauser L."/>
            <person name="Brambilla E.M."/>
            <person name="Rohde M."/>
            <person name="Spring S."/>
            <person name="Gronow S."/>
            <person name="Goker M."/>
            <person name="Woyke T."/>
            <person name="Bristow J."/>
            <person name="Eisen J.A."/>
            <person name="Markowitz V."/>
            <person name="Hugenholtz P."/>
            <person name="Kyrpides N.C."/>
            <person name="Klenk H.P."/>
            <person name="Detter J.C."/>
        </authorList>
    </citation>
    <scope>NUCLEOTIDE SEQUENCE [LARGE SCALE GENOMIC DNA]</scope>
    <source>
        <strain evidence="5">ATCC BAA-1237 / DSM 17374 / SPN1</strain>
    </source>
</reference>
<dbReference type="Gene3D" id="1.10.443.10">
    <property type="entry name" value="Intergrase catalytic core"/>
    <property type="match status" value="1"/>
</dbReference>
<reference evidence="5" key="1">
    <citation type="submission" date="2011-04" db="EMBL/GenBank/DDBJ databases">
        <title>The complete genome of Spirochaeta coccoides DSM 17374.</title>
        <authorList>
            <person name="Lucas S."/>
            <person name="Copeland A."/>
            <person name="Lapidus A."/>
            <person name="Bruce D."/>
            <person name="Goodwin L."/>
            <person name="Pitluck S."/>
            <person name="Peters L."/>
            <person name="Kyrpides N."/>
            <person name="Mavromatis K."/>
            <person name="Pagani I."/>
            <person name="Ivanova N."/>
            <person name="Ovchinnikova G."/>
            <person name="Lu M."/>
            <person name="Detter J.C."/>
            <person name="Tapia R."/>
            <person name="Han C."/>
            <person name="Land M."/>
            <person name="Hauser L."/>
            <person name="Markowitz V."/>
            <person name="Cheng J.-F."/>
            <person name="Hugenholtz P."/>
            <person name="Woyke T."/>
            <person name="Wu D."/>
            <person name="Spring S."/>
            <person name="Schroeder M."/>
            <person name="Brambilla E."/>
            <person name="Klenk H.-P."/>
            <person name="Eisen J.A."/>
        </authorList>
    </citation>
    <scope>NUCLEOTIDE SEQUENCE [LARGE SCALE GENOMIC DNA]</scope>
    <source>
        <strain evidence="5">ATCC BAA-1237 / DSM 17374 / SPN1</strain>
    </source>
</reference>
<dbReference type="Proteomes" id="UP000007939">
    <property type="component" value="Chromosome"/>
</dbReference>
<keyword evidence="2" id="KW-0472">Membrane</keyword>
<dbReference type="eggNOG" id="COG0582">
    <property type="taxonomic scope" value="Bacteria"/>
</dbReference>
<keyword evidence="2" id="KW-1133">Transmembrane helix</keyword>